<evidence type="ECO:0000256" key="2">
    <source>
        <dbReference type="ARBA" id="ARBA00001970"/>
    </source>
</evidence>
<dbReference type="GO" id="GO:0004460">
    <property type="term" value="F:L-lactate dehydrogenase (cytochrome) activity"/>
    <property type="evidence" value="ECO:0007669"/>
    <property type="project" value="UniProtKB-EC"/>
</dbReference>
<comment type="cofactor">
    <cofactor evidence="2">
        <name>heme b</name>
        <dbReference type="ChEBI" id="CHEBI:60344"/>
    </cofactor>
</comment>
<dbReference type="InterPro" id="IPR013785">
    <property type="entry name" value="Aldolase_TIM"/>
</dbReference>
<evidence type="ECO:0000256" key="12">
    <source>
        <dbReference type="ARBA" id="ARBA00024042"/>
    </source>
</evidence>
<accession>A0A151GB22</accession>
<evidence type="ECO:0000256" key="19">
    <source>
        <dbReference type="PIRSR" id="PIRSR000138-2"/>
    </source>
</evidence>
<name>A0A151GB22_DRECN</name>
<evidence type="ECO:0000256" key="15">
    <source>
        <dbReference type="ARBA" id="ARBA00061589"/>
    </source>
</evidence>
<dbReference type="Proteomes" id="UP000076580">
    <property type="component" value="Chromosome 03"/>
</dbReference>
<feature type="binding site" evidence="19">
    <location>
        <position position="250"/>
    </location>
    <ligand>
        <name>FMN</name>
        <dbReference type="ChEBI" id="CHEBI:58210"/>
    </ligand>
</feature>
<keyword evidence="5" id="KW-0349">Heme</keyword>
<evidence type="ECO:0000256" key="3">
    <source>
        <dbReference type="ARBA" id="ARBA00004569"/>
    </source>
</evidence>
<evidence type="ECO:0000256" key="18">
    <source>
        <dbReference type="PIRSR" id="PIRSR000138-1"/>
    </source>
</evidence>
<dbReference type="EMBL" id="LAYC01000003">
    <property type="protein sequence ID" value="KYK54309.1"/>
    <property type="molecule type" value="Genomic_DNA"/>
</dbReference>
<dbReference type="GO" id="GO:0005758">
    <property type="term" value="C:mitochondrial intermembrane space"/>
    <property type="evidence" value="ECO:0007669"/>
    <property type="project" value="UniProtKB-SubCell"/>
</dbReference>
<evidence type="ECO:0000256" key="9">
    <source>
        <dbReference type="ARBA" id="ARBA00023002"/>
    </source>
</evidence>
<feature type="domain" description="FMN hydroxy acid dehydrogenase" evidence="20">
    <location>
        <begin position="13"/>
        <end position="381"/>
    </location>
</feature>
<dbReference type="AlphaFoldDB" id="A0A151GB22"/>
<feature type="binding site" evidence="19">
    <location>
        <position position="179"/>
    </location>
    <ligand>
        <name>FMN</name>
        <dbReference type="ChEBI" id="CHEBI:58210"/>
    </ligand>
</feature>
<dbReference type="InParanoid" id="A0A151GB22"/>
<evidence type="ECO:0000256" key="6">
    <source>
        <dbReference type="ARBA" id="ARBA00022630"/>
    </source>
</evidence>
<dbReference type="GeneID" id="63718909"/>
<dbReference type="SUPFAM" id="SSF51395">
    <property type="entry name" value="FMN-linked oxidoreductases"/>
    <property type="match status" value="1"/>
</dbReference>
<evidence type="ECO:0000256" key="14">
    <source>
        <dbReference type="ARBA" id="ARBA00061137"/>
    </source>
</evidence>
<evidence type="ECO:0000256" key="13">
    <source>
        <dbReference type="ARBA" id="ARBA00052399"/>
    </source>
</evidence>
<evidence type="ECO:0000256" key="10">
    <source>
        <dbReference type="ARBA" id="ARBA00023004"/>
    </source>
</evidence>
<comment type="subcellular location">
    <subcellularLocation>
        <location evidence="3">Mitochondrion intermembrane space</location>
    </subcellularLocation>
</comment>
<dbReference type="FunFam" id="3.20.20.70:FF:000062">
    <property type="entry name" value="Cytochrome b2, mitochondrial, putative"/>
    <property type="match status" value="1"/>
</dbReference>
<dbReference type="GO" id="GO:0046872">
    <property type="term" value="F:metal ion binding"/>
    <property type="evidence" value="ECO:0007669"/>
    <property type="project" value="UniProtKB-KW"/>
</dbReference>
<gene>
    <name evidence="21" type="ORF">DCS_06266</name>
</gene>
<dbReference type="InterPro" id="IPR000262">
    <property type="entry name" value="FMN-dep_DH"/>
</dbReference>
<evidence type="ECO:0000256" key="5">
    <source>
        <dbReference type="ARBA" id="ARBA00022617"/>
    </source>
</evidence>
<evidence type="ECO:0000313" key="22">
    <source>
        <dbReference type="Proteomes" id="UP000076580"/>
    </source>
</evidence>
<evidence type="ECO:0000259" key="20">
    <source>
        <dbReference type="PROSITE" id="PS51349"/>
    </source>
</evidence>
<evidence type="ECO:0000256" key="4">
    <source>
        <dbReference type="ARBA" id="ARBA00011881"/>
    </source>
</evidence>
<sequence length="401" mass="43067">MASDHESKQVAKPSIDTLISTHDFEAVASRTLQPKTWAFISSAATDLVTKQRNVTAYADITLRPRTLRDVSHVDLSTSMLGHGLRVPLFCSPAAMAVLVHPAGEKAIGTACKASGIAQCVSTSASYPLRHITAAVRDHPVDTPHDMPVFFQLYVDKNRENTRRLIQDAVEAGAKALFLTVDCPVPGKREADERVQADVAVTSPLSGATAGHDSKGSALGRTMGRFIDPALSWSDIPWIRSCAPGLPLVLKGIQTSEDAVLAMQARVDGIVVSNHGGRSLDTTPAAILILLELRRNCPDLFDRMDVYVDGGISRGTDIFKALCLGAKAVGIGRGTLFAVNYGYEGVVRYIEILRDELETTMKLCGVTSLQELHPGYLNTLAVDHLIPPKPKAPASASINSRL</sequence>
<feature type="binding site" evidence="19">
    <location>
        <begin position="331"/>
        <end position="332"/>
    </location>
    <ligand>
        <name>FMN</name>
        <dbReference type="ChEBI" id="CHEBI:58210"/>
    </ligand>
</feature>
<dbReference type="Pfam" id="PF01070">
    <property type="entry name" value="FMN_dh"/>
    <property type="match status" value="1"/>
</dbReference>
<feature type="binding site" evidence="19">
    <location>
        <position position="121"/>
    </location>
    <ligand>
        <name>FMN</name>
        <dbReference type="ChEBI" id="CHEBI:58210"/>
    </ligand>
</feature>
<dbReference type="InterPro" id="IPR037396">
    <property type="entry name" value="FMN_HAD"/>
</dbReference>
<comment type="cofactor">
    <cofactor evidence="1">
        <name>FMN</name>
        <dbReference type="ChEBI" id="CHEBI:58210"/>
    </cofactor>
</comment>
<dbReference type="Gene3D" id="3.20.20.70">
    <property type="entry name" value="Aldolase class I"/>
    <property type="match status" value="1"/>
</dbReference>
<dbReference type="PANTHER" id="PTHR10578">
    <property type="entry name" value="S -2-HYDROXY-ACID OXIDASE-RELATED"/>
    <property type="match status" value="1"/>
</dbReference>
<evidence type="ECO:0000256" key="7">
    <source>
        <dbReference type="ARBA" id="ARBA00022643"/>
    </source>
</evidence>
<evidence type="ECO:0000256" key="16">
    <source>
        <dbReference type="ARBA" id="ARBA00066458"/>
    </source>
</evidence>
<evidence type="ECO:0000256" key="17">
    <source>
        <dbReference type="ARBA" id="ARBA00068515"/>
    </source>
</evidence>
<dbReference type="STRING" id="98403.A0A151GB22"/>
<dbReference type="PANTHER" id="PTHR10578:SF104">
    <property type="entry name" value="CYTOCHROME B2, MITOCHONDRIAL-RELATED"/>
    <property type="match status" value="1"/>
</dbReference>
<comment type="catalytic activity">
    <reaction evidence="13">
        <text>(S)-lactate + 2 Fe(III)-[cytochrome c] = 2 Fe(II)-[cytochrome c] + pyruvate + 2 H(+)</text>
        <dbReference type="Rhea" id="RHEA:19909"/>
        <dbReference type="Rhea" id="RHEA-COMP:10350"/>
        <dbReference type="Rhea" id="RHEA-COMP:14399"/>
        <dbReference type="ChEBI" id="CHEBI:15361"/>
        <dbReference type="ChEBI" id="CHEBI:15378"/>
        <dbReference type="ChEBI" id="CHEBI:16651"/>
        <dbReference type="ChEBI" id="CHEBI:29033"/>
        <dbReference type="ChEBI" id="CHEBI:29034"/>
        <dbReference type="EC" id="1.1.2.3"/>
    </reaction>
    <physiologicalReaction direction="left-to-right" evidence="13">
        <dbReference type="Rhea" id="RHEA:19910"/>
    </physiologicalReaction>
</comment>
<keyword evidence="11" id="KW-0496">Mitochondrion</keyword>
<dbReference type="InterPro" id="IPR037458">
    <property type="entry name" value="L-MDH/L-LDH_FMN-bd"/>
</dbReference>
<proteinExistence type="inferred from homology"/>
<comment type="caution">
    <text evidence="21">The sequence shown here is derived from an EMBL/GenBank/DDBJ whole genome shotgun (WGS) entry which is preliminary data.</text>
</comment>
<dbReference type="GO" id="GO:0010181">
    <property type="term" value="F:FMN binding"/>
    <property type="evidence" value="ECO:0007669"/>
    <property type="project" value="InterPro"/>
</dbReference>
<dbReference type="CDD" id="cd02922">
    <property type="entry name" value="FCB2_FMN"/>
    <property type="match status" value="1"/>
</dbReference>
<feature type="binding site" evidence="19">
    <location>
        <position position="188"/>
    </location>
    <ligand>
        <name>glyoxylate</name>
        <dbReference type="ChEBI" id="CHEBI:36655"/>
    </ligand>
</feature>
<feature type="binding site" evidence="19">
    <location>
        <position position="277"/>
    </location>
    <ligand>
        <name>glyoxylate</name>
        <dbReference type="ChEBI" id="CHEBI:36655"/>
    </ligand>
</feature>
<protein>
    <recommendedName>
        <fullName evidence="17">L-lactate dehydrogenase (cytochrome)</fullName>
        <ecNumber evidence="16">1.1.2.3</ecNumber>
    </recommendedName>
</protein>
<comment type="similarity">
    <text evidence="14">In the C-terminal section; belongs to the FMN-dependent alpha-hydroxy acid dehydrogenase family.</text>
</comment>
<feature type="binding site" evidence="19">
    <location>
        <position position="274"/>
    </location>
    <ligand>
        <name>glyoxylate</name>
        <dbReference type="ChEBI" id="CHEBI:36655"/>
    </ligand>
</feature>
<feature type="binding site" evidence="19">
    <location>
        <position position="272"/>
    </location>
    <ligand>
        <name>FMN</name>
        <dbReference type="ChEBI" id="CHEBI:58210"/>
    </ligand>
</feature>
<comment type="similarity">
    <text evidence="12">Belongs to the FMN-dependent alpha-hydroxy acid dehydrogenase family.</text>
</comment>
<comment type="similarity">
    <text evidence="15">In the N-terminal section; belongs to the cytochrome b5 family.</text>
</comment>
<dbReference type="PROSITE" id="PS51349">
    <property type="entry name" value="FMN_HYDROXY_ACID_DH_2"/>
    <property type="match status" value="1"/>
</dbReference>
<keyword evidence="10" id="KW-0408">Iron</keyword>
<evidence type="ECO:0000313" key="21">
    <source>
        <dbReference type="EMBL" id="KYK54309.1"/>
    </source>
</evidence>
<keyword evidence="7 19" id="KW-0288">FMN</keyword>
<dbReference type="RefSeq" id="XP_040653661.1">
    <property type="nucleotide sequence ID" value="XM_040803557.1"/>
</dbReference>
<keyword evidence="8" id="KW-0479">Metal-binding</keyword>
<evidence type="ECO:0000256" key="8">
    <source>
        <dbReference type="ARBA" id="ARBA00022723"/>
    </source>
</evidence>
<dbReference type="PIRSF" id="PIRSF000138">
    <property type="entry name" value="Al-hdrx_acd_dh"/>
    <property type="match status" value="1"/>
</dbReference>
<keyword evidence="6 19" id="KW-0285">Flavoprotein</keyword>
<keyword evidence="22" id="KW-1185">Reference proteome</keyword>
<reference evidence="21 22" key="1">
    <citation type="journal article" date="2016" name="Sci. Rep.">
        <title>Insights into Adaptations to a Near-Obligate Nematode Endoparasitic Lifestyle from the Finished Genome of Drechmeria coniospora.</title>
        <authorList>
            <person name="Zhang L."/>
            <person name="Zhou Z."/>
            <person name="Guo Q."/>
            <person name="Fokkens L."/>
            <person name="Miskei M."/>
            <person name="Pocsi I."/>
            <person name="Zhang W."/>
            <person name="Chen M."/>
            <person name="Wang L."/>
            <person name="Sun Y."/>
            <person name="Donzelli B.G."/>
            <person name="Gibson D.M."/>
            <person name="Nelson D.R."/>
            <person name="Luo J.G."/>
            <person name="Rep M."/>
            <person name="Liu H."/>
            <person name="Yang S."/>
            <person name="Wang J."/>
            <person name="Krasnoff S.B."/>
            <person name="Xu Y."/>
            <person name="Molnar I."/>
            <person name="Lin M."/>
        </authorList>
    </citation>
    <scope>NUCLEOTIDE SEQUENCE [LARGE SCALE GENOMIC DNA]</scope>
    <source>
        <strain evidence="21 22">ARSEF 6962</strain>
    </source>
</reference>
<feature type="binding site" evidence="19">
    <location>
        <position position="153"/>
    </location>
    <ligand>
        <name>glyoxylate</name>
        <dbReference type="ChEBI" id="CHEBI:36655"/>
    </ligand>
</feature>
<organism evidence="21 22">
    <name type="scientific">Drechmeria coniospora</name>
    <name type="common">Nematophagous fungus</name>
    <name type="synonym">Meria coniospora</name>
    <dbReference type="NCBI Taxonomy" id="98403"/>
    <lineage>
        <taxon>Eukaryota</taxon>
        <taxon>Fungi</taxon>
        <taxon>Dikarya</taxon>
        <taxon>Ascomycota</taxon>
        <taxon>Pezizomycotina</taxon>
        <taxon>Sordariomycetes</taxon>
        <taxon>Hypocreomycetidae</taxon>
        <taxon>Hypocreales</taxon>
        <taxon>Ophiocordycipitaceae</taxon>
        <taxon>Drechmeria</taxon>
    </lineage>
</organism>
<feature type="binding site" evidence="19">
    <location>
        <position position="151"/>
    </location>
    <ligand>
        <name>FMN</name>
        <dbReference type="ChEBI" id="CHEBI:58210"/>
    </ligand>
</feature>
<comment type="subunit">
    <text evidence="4">Homotetramer.</text>
</comment>
<evidence type="ECO:0000256" key="11">
    <source>
        <dbReference type="ARBA" id="ARBA00023128"/>
    </source>
</evidence>
<keyword evidence="9" id="KW-0560">Oxidoreductase</keyword>
<dbReference type="EC" id="1.1.2.3" evidence="16"/>
<dbReference type="InterPro" id="IPR012133">
    <property type="entry name" value="Alpha-hydoxy_acid_DH_FMN"/>
</dbReference>
<evidence type="ECO:0000256" key="1">
    <source>
        <dbReference type="ARBA" id="ARBA00001917"/>
    </source>
</evidence>
<feature type="active site" description="Proton acceptor" evidence="18">
    <location>
        <position position="274"/>
    </location>
</feature>
<feature type="binding site" evidence="19">
    <location>
        <begin position="92"/>
        <end position="94"/>
    </location>
    <ligand>
        <name>FMN</name>
        <dbReference type="ChEBI" id="CHEBI:58210"/>
    </ligand>
</feature>